<dbReference type="SUPFAM" id="SSF89124">
    <property type="entry name" value="Nop domain"/>
    <property type="match status" value="1"/>
</dbReference>
<dbReference type="Gene3D" id="1.10.246.90">
    <property type="entry name" value="Nop domain"/>
    <property type="match status" value="1"/>
</dbReference>
<dbReference type="RefSeq" id="WP_176788336.1">
    <property type="nucleotide sequence ID" value="NZ_JABXWR010000001.1"/>
</dbReference>
<name>A0A7K4HN12_9EURY</name>
<reference evidence="2 3" key="1">
    <citation type="submission" date="2020-06" db="EMBL/GenBank/DDBJ databases">
        <title>Methanofollis fontis sp. nov., a methanogen isolated from marine sediments near a cold seep at Four-Way Closure Ridge offshore southwestern Taiwan.</title>
        <authorList>
            <person name="Chen S.-C."/>
            <person name="Teng N.-H."/>
            <person name="Lin Y.-S."/>
            <person name="Lai M.-C."/>
            <person name="Chen H.-H."/>
            <person name="Wang C.-C."/>
        </authorList>
    </citation>
    <scope>NUCLEOTIDE SEQUENCE [LARGE SCALE GENOMIC DNA]</scope>
    <source>
        <strain evidence="2 3">DSM 2702</strain>
    </source>
</reference>
<dbReference type="Pfam" id="PF01798">
    <property type="entry name" value="Nop"/>
    <property type="match status" value="1"/>
</dbReference>
<accession>A0A7K4HN12</accession>
<evidence type="ECO:0000313" key="3">
    <source>
        <dbReference type="Proteomes" id="UP000570823"/>
    </source>
</evidence>
<dbReference type="OrthoDB" id="11877at2157"/>
<dbReference type="AlphaFoldDB" id="A0A7K4HN12"/>
<dbReference type="GO" id="GO:0031428">
    <property type="term" value="C:box C/D methylation guide snoRNP complex"/>
    <property type="evidence" value="ECO:0007669"/>
    <property type="project" value="InterPro"/>
</dbReference>
<proteinExistence type="predicted"/>
<dbReference type="EMBL" id="JABXWR010000001">
    <property type="protein sequence ID" value="NVO66663.1"/>
    <property type="molecule type" value="Genomic_DNA"/>
</dbReference>
<dbReference type="InterPro" id="IPR002687">
    <property type="entry name" value="Nop_dom"/>
</dbReference>
<sequence>MERYWFGEIEDGRCRPVEADPAAVARRLEELGPSLQRPDWTLAQSCGVVEDRAGYIALLGRSCIELARAQVATELSGPDVELLQMVRTLDETDHVVNLLLERAVDWQAVLDPGFTRKYRQGGKALSGRIRRSPSPALRQVGAEIESLGEMRTRLMREVSRRADQVMPNTSALVGGLVAARLMAEAGGLLALARMPAGTIQVLGARTALFSHIRGGAPSPKHGVIFQHRRVHNAGKEVRGRVARVLAAKLAIAARIDLYRGELDPAFIDRAQARIDAAGVSA</sequence>
<dbReference type="GO" id="GO:0030515">
    <property type="term" value="F:snoRNA binding"/>
    <property type="evidence" value="ECO:0007669"/>
    <property type="project" value="InterPro"/>
</dbReference>
<dbReference type="PANTHER" id="PTHR10894:SF0">
    <property type="entry name" value="NUCLEOLAR PROTEIN 56"/>
    <property type="match status" value="1"/>
</dbReference>
<evidence type="ECO:0000313" key="2">
    <source>
        <dbReference type="EMBL" id="NVO66663.1"/>
    </source>
</evidence>
<dbReference type="InterPro" id="IPR045056">
    <property type="entry name" value="Nop56/Nop58"/>
</dbReference>
<dbReference type="PANTHER" id="PTHR10894">
    <property type="entry name" value="NUCLEOLAR PROTEIN 5 NUCLEOLAR PROTEIN NOP5 NOP58"/>
    <property type="match status" value="1"/>
</dbReference>
<protein>
    <submittedName>
        <fullName evidence="2">RNA-processing protein</fullName>
    </submittedName>
</protein>
<dbReference type="Proteomes" id="UP000570823">
    <property type="component" value="Unassembled WGS sequence"/>
</dbReference>
<dbReference type="PROSITE" id="PS51358">
    <property type="entry name" value="NOP"/>
    <property type="match status" value="1"/>
</dbReference>
<dbReference type="InterPro" id="IPR042239">
    <property type="entry name" value="Nop_C"/>
</dbReference>
<evidence type="ECO:0000259" key="1">
    <source>
        <dbReference type="PROSITE" id="PS51358"/>
    </source>
</evidence>
<keyword evidence="3" id="KW-1185">Reference proteome</keyword>
<feature type="domain" description="Nop" evidence="1">
    <location>
        <begin position="165"/>
        <end position="281"/>
    </location>
</feature>
<gene>
    <name evidence="2" type="ORF">HWN36_04910</name>
</gene>
<organism evidence="2 3">
    <name type="scientific">Methanofollis tationis</name>
    <dbReference type="NCBI Taxonomy" id="81417"/>
    <lineage>
        <taxon>Archaea</taxon>
        <taxon>Methanobacteriati</taxon>
        <taxon>Methanobacteriota</taxon>
        <taxon>Stenosarchaea group</taxon>
        <taxon>Methanomicrobia</taxon>
        <taxon>Methanomicrobiales</taxon>
        <taxon>Methanomicrobiaceae</taxon>
        <taxon>Methanofollis</taxon>
    </lineage>
</organism>
<comment type="caution">
    <text evidence="2">The sequence shown here is derived from an EMBL/GenBank/DDBJ whole genome shotgun (WGS) entry which is preliminary data.</text>
</comment>
<dbReference type="InterPro" id="IPR036070">
    <property type="entry name" value="Nop_dom_sf"/>
</dbReference>